<sequence>MDQERTSDITISKECLRNPDFMPALWYAQTLAEELGLDPHDCVQEGRYLEEQGDVELKVVKIKMESNFRKTCDLEYYQDSDVYEVWTNGADEDLKISYKLEAMVISLPRVFLQDPDFDLDWWFCVMASTHPSDESDGSDAGSMPALQSRYPFLDARFEACSEQRAV</sequence>
<proteinExistence type="predicted"/>
<dbReference type="AlphaFoldDB" id="A0AAD7CLZ3"/>
<accession>A0AAD7CLZ3</accession>
<reference evidence="1" key="1">
    <citation type="submission" date="2023-03" db="EMBL/GenBank/DDBJ databases">
        <title>Massive genome expansion in bonnet fungi (Mycena s.s.) driven by repeated elements and novel gene families across ecological guilds.</title>
        <authorList>
            <consortium name="Lawrence Berkeley National Laboratory"/>
            <person name="Harder C.B."/>
            <person name="Miyauchi S."/>
            <person name="Viragh M."/>
            <person name="Kuo A."/>
            <person name="Thoen E."/>
            <person name="Andreopoulos B."/>
            <person name="Lu D."/>
            <person name="Skrede I."/>
            <person name="Drula E."/>
            <person name="Henrissat B."/>
            <person name="Morin E."/>
            <person name="Kohler A."/>
            <person name="Barry K."/>
            <person name="LaButti K."/>
            <person name="Morin E."/>
            <person name="Salamov A."/>
            <person name="Lipzen A."/>
            <person name="Mereny Z."/>
            <person name="Hegedus B."/>
            <person name="Baldrian P."/>
            <person name="Stursova M."/>
            <person name="Weitz H."/>
            <person name="Taylor A."/>
            <person name="Grigoriev I.V."/>
            <person name="Nagy L.G."/>
            <person name="Martin F."/>
            <person name="Kauserud H."/>
        </authorList>
    </citation>
    <scope>NUCLEOTIDE SEQUENCE</scope>
    <source>
        <strain evidence="1">CBHHK067</strain>
    </source>
</reference>
<gene>
    <name evidence="1" type="ORF">B0H17DRAFT_1147330</name>
</gene>
<organism evidence="1 2">
    <name type="scientific">Mycena rosella</name>
    <name type="common">Pink bonnet</name>
    <name type="synonym">Agaricus rosellus</name>
    <dbReference type="NCBI Taxonomy" id="1033263"/>
    <lineage>
        <taxon>Eukaryota</taxon>
        <taxon>Fungi</taxon>
        <taxon>Dikarya</taxon>
        <taxon>Basidiomycota</taxon>
        <taxon>Agaricomycotina</taxon>
        <taxon>Agaricomycetes</taxon>
        <taxon>Agaricomycetidae</taxon>
        <taxon>Agaricales</taxon>
        <taxon>Marasmiineae</taxon>
        <taxon>Mycenaceae</taxon>
        <taxon>Mycena</taxon>
    </lineage>
</organism>
<dbReference type="EMBL" id="JARKIE010000345">
    <property type="protein sequence ID" value="KAJ7652586.1"/>
    <property type="molecule type" value="Genomic_DNA"/>
</dbReference>
<name>A0AAD7CLZ3_MYCRO</name>
<keyword evidence="2" id="KW-1185">Reference proteome</keyword>
<evidence type="ECO:0000313" key="1">
    <source>
        <dbReference type="EMBL" id="KAJ7652586.1"/>
    </source>
</evidence>
<comment type="caution">
    <text evidence="1">The sequence shown here is derived from an EMBL/GenBank/DDBJ whole genome shotgun (WGS) entry which is preliminary data.</text>
</comment>
<evidence type="ECO:0000313" key="2">
    <source>
        <dbReference type="Proteomes" id="UP001221757"/>
    </source>
</evidence>
<dbReference type="Proteomes" id="UP001221757">
    <property type="component" value="Unassembled WGS sequence"/>
</dbReference>
<protein>
    <submittedName>
        <fullName evidence="1">Uncharacterized protein</fullName>
    </submittedName>
</protein>